<evidence type="ECO:0000256" key="2">
    <source>
        <dbReference type="ARBA" id="ARBA00007254"/>
    </source>
</evidence>
<comment type="subcellular location">
    <subcellularLocation>
        <location evidence="1 10">Cell membrane</location>
        <topology evidence="1 10">Multi-pass membrane protein</topology>
    </subcellularLocation>
</comment>
<dbReference type="InterPro" id="IPR001185">
    <property type="entry name" value="MS_channel"/>
</dbReference>
<dbReference type="EMBL" id="JAFBEH010000044">
    <property type="protein sequence ID" value="MBM7643446.1"/>
    <property type="molecule type" value="Genomic_DNA"/>
</dbReference>
<comment type="function">
    <text evidence="10">Channel that opens in response to stretch forces in the membrane lipid bilayer. May participate in the regulation of osmotic pressure changes within the cell.</text>
</comment>
<keyword evidence="8 10" id="KW-0472">Membrane</keyword>
<evidence type="ECO:0000256" key="3">
    <source>
        <dbReference type="ARBA" id="ARBA00022448"/>
    </source>
</evidence>
<dbReference type="PROSITE" id="PS01327">
    <property type="entry name" value="MSCL"/>
    <property type="match status" value="1"/>
</dbReference>
<evidence type="ECO:0000256" key="9">
    <source>
        <dbReference type="ARBA" id="ARBA00023303"/>
    </source>
</evidence>
<evidence type="ECO:0000256" key="1">
    <source>
        <dbReference type="ARBA" id="ARBA00004651"/>
    </source>
</evidence>
<dbReference type="InterPro" id="IPR036019">
    <property type="entry name" value="MscL_channel"/>
</dbReference>
<dbReference type="Pfam" id="PF01741">
    <property type="entry name" value="MscL"/>
    <property type="match status" value="1"/>
</dbReference>
<dbReference type="Gene3D" id="1.10.1200.120">
    <property type="entry name" value="Large-conductance mechanosensitive channel, MscL, domain 1"/>
    <property type="match status" value="1"/>
</dbReference>
<feature type="transmembrane region" description="Helical" evidence="10">
    <location>
        <begin position="64"/>
        <end position="87"/>
    </location>
</feature>
<dbReference type="HAMAP" id="MF_00115">
    <property type="entry name" value="MscL"/>
    <property type="match status" value="1"/>
</dbReference>
<keyword evidence="12" id="KW-1185">Reference proteome</keyword>
<keyword evidence="4 10" id="KW-1003">Cell membrane</keyword>
<dbReference type="SUPFAM" id="SSF81330">
    <property type="entry name" value="Gated mechanosensitive channel"/>
    <property type="match status" value="1"/>
</dbReference>
<evidence type="ECO:0000256" key="7">
    <source>
        <dbReference type="ARBA" id="ARBA00023065"/>
    </source>
</evidence>
<evidence type="ECO:0000256" key="8">
    <source>
        <dbReference type="ARBA" id="ARBA00023136"/>
    </source>
</evidence>
<keyword evidence="9 10" id="KW-0407">Ion channel</keyword>
<dbReference type="NCBIfam" id="TIGR00220">
    <property type="entry name" value="mscL"/>
    <property type="match status" value="1"/>
</dbReference>
<evidence type="ECO:0000256" key="4">
    <source>
        <dbReference type="ARBA" id="ARBA00022475"/>
    </source>
</evidence>
<evidence type="ECO:0000256" key="5">
    <source>
        <dbReference type="ARBA" id="ARBA00022692"/>
    </source>
</evidence>
<name>A0ABS2PU96_9STRE</name>
<evidence type="ECO:0000256" key="6">
    <source>
        <dbReference type="ARBA" id="ARBA00022989"/>
    </source>
</evidence>
<organism evidence="11 12">
    <name type="scientific">Streptococcus loxodontisalivarius</name>
    <dbReference type="NCBI Taxonomy" id="1349415"/>
    <lineage>
        <taxon>Bacteria</taxon>
        <taxon>Bacillati</taxon>
        <taxon>Bacillota</taxon>
        <taxon>Bacilli</taxon>
        <taxon>Lactobacillales</taxon>
        <taxon>Streptococcaceae</taxon>
        <taxon>Streptococcus</taxon>
    </lineage>
</organism>
<dbReference type="InterPro" id="IPR019823">
    <property type="entry name" value="Mechanosensitive_channel_CS"/>
</dbReference>
<comment type="similarity">
    <text evidence="2 10">Belongs to the MscL family.</text>
</comment>
<dbReference type="PANTHER" id="PTHR30266">
    <property type="entry name" value="MECHANOSENSITIVE CHANNEL MSCL"/>
    <property type="match status" value="1"/>
</dbReference>
<evidence type="ECO:0000256" key="10">
    <source>
        <dbReference type="HAMAP-Rule" id="MF_00115"/>
    </source>
</evidence>
<keyword evidence="3 10" id="KW-0813">Transport</keyword>
<dbReference type="InterPro" id="IPR037673">
    <property type="entry name" value="MSC/AndL"/>
</dbReference>
<keyword evidence="5 10" id="KW-0812">Transmembrane</keyword>
<feature type="transmembrane region" description="Helical" evidence="10">
    <location>
        <begin position="12"/>
        <end position="31"/>
    </location>
</feature>
<evidence type="ECO:0000313" key="12">
    <source>
        <dbReference type="Proteomes" id="UP000697472"/>
    </source>
</evidence>
<gene>
    <name evidence="10" type="primary">mscL</name>
    <name evidence="11" type="ORF">JOC28_001754</name>
</gene>
<dbReference type="Proteomes" id="UP000697472">
    <property type="component" value="Unassembled WGS sequence"/>
</dbReference>
<comment type="subunit">
    <text evidence="10">Homopentamer.</text>
</comment>
<protein>
    <recommendedName>
        <fullName evidence="10">Large-conductance mechanosensitive channel</fullName>
    </recommendedName>
</protein>
<dbReference type="PRINTS" id="PR01264">
    <property type="entry name" value="MECHCHANNEL"/>
</dbReference>
<keyword evidence="7 10" id="KW-0406">Ion transport</keyword>
<accession>A0ABS2PU96</accession>
<evidence type="ECO:0000313" key="11">
    <source>
        <dbReference type="EMBL" id="MBM7643446.1"/>
    </source>
</evidence>
<dbReference type="RefSeq" id="WP_205010299.1">
    <property type="nucleotide sequence ID" value="NZ_JAFBEH010000044.1"/>
</dbReference>
<keyword evidence="6 10" id="KW-1133">Transmembrane helix</keyword>
<dbReference type="PANTHER" id="PTHR30266:SF2">
    <property type="entry name" value="LARGE-CONDUCTANCE MECHANOSENSITIVE CHANNEL"/>
    <property type="match status" value="1"/>
</dbReference>
<reference evidence="11 12" key="1">
    <citation type="submission" date="2021-01" db="EMBL/GenBank/DDBJ databases">
        <title>Genomic Encyclopedia of Type Strains, Phase IV (KMG-IV): sequencing the most valuable type-strain genomes for metagenomic binning, comparative biology and taxonomic classification.</title>
        <authorList>
            <person name="Goeker M."/>
        </authorList>
    </citation>
    <scope>NUCLEOTIDE SEQUENCE [LARGE SCALE GENOMIC DNA]</scope>
    <source>
        <strain evidence="11 12">DSM 27382</strain>
    </source>
</reference>
<comment type="caution">
    <text evidence="11">The sequence shown here is derived from an EMBL/GenBank/DDBJ whole genome shotgun (WGS) entry which is preliminary data.</text>
</comment>
<sequence>MIKELKEFLFKGNVLDLAVAVVMGAAFNAIITSLVSDVITPAILNPILKAAKVENIANLSWNGIAYGSFLSAVINFLIVGITLFFVVKAANKAMAVGKKEEEVVEEEAAAPTQEELLAEIRDLLANK</sequence>
<proteinExistence type="inferred from homology"/>